<gene>
    <name evidence="3" type="ORF">FHK87_05410</name>
</gene>
<proteinExistence type="predicted"/>
<reference evidence="3 4" key="1">
    <citation type="submission" date="2019-06" db="EMBL/GenBank/DDBJ databases">
        <authorList>
            <person name="Meng X."/>
        </authorList>
    </citation>
    <scope>NUCLEOTIDE SEQUENCE [LARGE SCALE GENOMIC DNA]</scope>
    <source>
        <strain evidence="3 4">M625</strain>
    </source>
</reference>
<dbReference type="Proteomes" id="UP000315540">
    <property type="component" value="Unassembled WGS sequence"/>
</dbReference>
<feature type="region of interest" description="Disordered" evidence="1">
    <location>
        <begin position="155"/>
        <end position="185"/>
    </location>
</feature>
<dbReference type="InterPro" id="IPR024311">
    <property type="entry name" value="Lipocalin-like"/>
</dbReference>
<dbReference type="Pfam" id="PF13648">
    <property type="entry name" value="Lipocalin_4"/>
    <property type="match status" value="1"/>
</dbReference>
<accession>A0A504JJU6</accession>
<evidence type="ECO:0000256" key="1">
    <source>
        <dbReference type="SAM" id="MobiDB-lite"/>
    </source>
</evidence>
<name>A0A504JJU6_9FLAO</name>
<sequence>MIHIKTHKSILYILFSLILFSCDSDNDSNSENNEQVSQDITVTKEKLVGDWILVSSIIGNETVSPSEFECLKNSTATFNQDDTYEVTFLKLGSNSTTLCSRTVTQSGTYTVVGLNSVTFFNFDSEIELIDDTLQITSKVTNGNEQQDQIDIFIRSDNSELGENQEEETDNVETDNQTDDNNDDNTFDGAEVIRNILGKWQIDSDKDCLQKNTIEFKSQSVFEFIQHKETFNRRDLLDYNVSVSYPLPESINATIIKGNSTVVFDTSAECQFIKTSTLEYVVKDEKTIVLKNISGVKLLLEDNNTIKLMYTFTDSNTNEQVREFVYRKL</sequence>
<dbReference type="EMBL" id="VFWZ01000002">
    <property type="protein sequence ID" value="TPN87029.1"/>
    <property type="molecule type" value="Genomic_DNA"/>
</dbReference>
<evidence type="ECO:0000259" key="2">
    <source>
        <dbReference type="Pfam" id="PF13648"/>
    </source>
</evidence>
<comment type="caution">
    <text evidence="3">The sequence shown here is derived from an EMBL/GenBank/DDBJ whole genome shotgun (WGS) entry which is preliminary data.</text>
</comment>
<feature type="compositionally biased region" description="Acidic residues" evidence="1">
    <location>
        <begin position="162"/>
        <end position="185"/>
    </location>
</feature>
<feature type="domain" description="Lipocalin-like" evidence="2">
    <location>
        <begin position="47"/>
        <end position="125"/>
    </location>
</feature>
<dbReference type="PROSITE" id="PS51257">
    <property type="entry name" value="PROKAR_LIPOPROTEIN"/>
    <property type="match status" value="1"/>
</dbReference>
<dbReference type="OrthoDB" id="1159893at2"/>
<organism evidence="3 4">
    <name type="scientific">Aquimarina algicola</name>
    <dbReference type="NCBI Taxonomy" id="2589995"/>
    <lineage>
        <taxon>Bacteria</taxon>
        <taxon>Pseudomonadati</taxon>
        <taxon>Bacteroidota</taxon>
        <taxon>Flavobacteriia</taxon>
        <taxon>Flavobacteriales</taxon>
        <taxon>Flavobacteriaceae</taxon>
        <taxon>Aquimarina</taxon>
    </lineage>
</organism>
<evidence type="ECO:0000313" key="4">
    <source>
        <dbReference type="Proteomes" id="UP000315540"/>
    </source>
</evidence>
<keyword evidence="4" id="KW-1185">Reference proteome</keyword>
<dbReference type="AlphaFoldDB" id="A0A504JJU6"/>
<protein>
    <recommendedName>
        <fullName evidence="2">Lipocalin-like domain-containing protein</fullName>
    </recommendedName>
</protein>
<dbReference type="RefSeq" id="WP_140591045.1">
    <property type="nucleotide sequence ID" value="NZ_VFWZ01000002.1"/>
</dbReference>
<evidence type="ECO:0000313" key="3">
    <source>
        <dbReference type="EMBL" id="TPN87029.1"/>
    </source>
</evidence>